<keyword evidence="3" id="KW-1185">Reference proteome</keyword>
<keyword evidence="1" id="KW-1133">Transmembrane helix</keyword>
<feature type="transmembrane region" description="Helical" evidence="1">
    <location>
        <begin position="18"/>
        <end position="35"/>
    </location>
</feature>
<keyword evidence="1" id="KW-0472">Membrane</keyword>
<sequence length="107" mass="12038">MSQPVRPKTLLRAVNDTLRVHAASAILAFLFILFLPSWIRWFWFTACGLLLMVSILANFVEDWRPKSRVPVSGKAVVISVAFLRTVLSRWPSVHGSELTALFQSGRA</sequence>
<feature type="transmembrane region" description="Helical" evidence="1">
    <location>
        <begin position="41"/>
        <end position="60"/>
    </location>
</feature>
<comment type="caution">
    <text evidence="2">The sequence shown here is derived from an EMBL/GenBank/DDBJ whole genome shotgun (WGS) entry which is preliminary data.</text>
</comment>
<reference evidence="2" key="1">
    <citation type="submission" date="2020-08" db="EMBL/GenBank/DDBJ databases">
        <title>Multicomponent nature underlies the extraordinary mechanical properties of spider dragline silk.</title>
        <authorList>
            <person name="Kono N."/>
            <person name="Nakamura H."/>
            <person name="Mori M."/>
            <person name="Yoshida Y."/>
            <person name="Ohtoshi R."/>
            <person name="Malay A.D."/>
            <person name="Moran D.A.P."/>
            <person name="Tomita M."/>
            <person name="Numata K."/>
            <person name="Arakawa K."/>
        </authorList>
    </citation>
    <scope>NUCLEOTIDE SEQUENCE</scope>
</reference>
<accession>A0A8X6MIB1</accession>
<protein>
    <submittedName>
        <fullName evidence="2">Uncharacterized protein</fullName>
    </submittedName>
</protein>
<name>A0A8X6MIB1_NEPPI</name>
<evidence type="ECO:0000313" key="3">
    <source>
        <dbReference type="Proteomes" id="UP000887013"/>
    </source>
</evidence>
<proteinExistence type="predicted"/>
<organism evidence="2 3">
    <name type="scientific">Nephila pilipes</name>
    <name type="common">Giant wood spider</name>
    <name type="synonym">Nephila maculata</name>
    <dbReference type="NCBI Taxonomy" id="299642"/>
    <lineage>
        <taxon>Eukaryota</taxon>
        <taxon>Metazoa</taxon>
        <taxon>Ecdysozoa</taxon>
        <taxon>Arthropoda</taxon>
        <taxon>Chelicerata</taxon>
        <taxon>Arachnida</taxon>
        <taxon>Araneae</taxon>
        <taxon>Araneomorphae</taxon>
        <taxon>Entelegynae</taxon>
        <taxon>Araneoidea</taxon>
        <taxon>Nephilidae</taxon>
        <taxon>Nephila</taxon>
    </lineage>
</organism>
<evidence type="ECO:0000313" key="2">
    <source>
        <dbReference type="EMBL" id="GFS54283.1"/>
    </source>
</evidence>
<dbReference type="EMBL" id="BMAW01092335">
    <property type="protein sequence ID" value="GFS54283.1"/>
    <property type="molecule type" value="Genomic_DNA"/>
</dbReference>
<gene>
    <name evidence="2" type="ORF">NPIL_96801</name>
</gene>
<dbReference type="Proteomes" id="UP000887013">
    <property type="component" value="Unassembled WGS sequence"/>
</dbReference>
<dbReference type="AlphaFoldDB" id="A0A8X6MIB1"/>
<evidence type="ECO:0000256" key="1">
    <source>
        <dbReference type="SAM" id="Phobius"/>
    </source>
</evidence>
<keyword evidence="1" id="KW-0812">Transmembrane</keyword>